<dbReference type="Pfam" id="PF07728">
    <property type="entry name" value="AAA_5"/>
    <property type="match status" value="1"/>
</dbReference>
<feature type="region of interest" description="Disordered" evidence="1">
    <location>
        <begin position="1"/>
        <end position="60"/>
    </location>
</feature>
<feature type="compositionally biased region" description="Basic and acidic residues" evidence="1">
    <location>
        <begin position="30"/>
        <end position="44"/>
    </location>
</feature>
<evidence type="ECO:0000259" key="3">
    <source>
        <dbReference type="Pfam" id="PF07728"/>
    </source>
</evidence>
<evidence type="ECO:0000313" key="4">
    <source>
        <dbReference type="EMBL" id="UYM14467.1"/>
    </source>
</evidence>
<dbReference type="RefSeq" id="WP_262595961.1">
    <property type="nucleotide sequence ID" value="NZ_CP103300.1"/>
</dbReference>
<dbReference type="Proteomes" id="UP001163255">
    <property type="component" value="Chromosome"/>
</dbReference>
<dbReference type="EMBL" id="CP103300">
    <property type="protein sequence ID" value="UYM14467.1"/>
    <property type="molecule type" value="Genomic_DNA"/>
</dbReference>
<reference evidence="4" key="1">
    <citation type="submission" date="2022-10" db="EMBL/GenBank/DDBJ databases">
        <title>Completed Genome Sequence of two octocoral isolated bacterium, Endozoicomonas euniceicola EF212T and Endozoicomonas gorgoniicola PS125T.</title>
        <authorList>
            <person name="Chiou Y.-J."/>
            <person name="Chen Y.-H."/>
        </authorList>
    </citation>
    <scope>NUCLEOTIDE SEQUENCE</scope>
    <source>
        <strain evidence="4">EF212</strain>
    </source>
</reference>
<protein>
    <submittedName>
        <fullName evidence="4">AAA family ATPase</fullName>
    </submittedName>
</protein>
<feature type="domain" description="ATPase dynein-related AAA" evidence="3">
    <location>
        <begin position="846"/>
        <end position="991"/>
    </location>
</feature>
<name>A0ABY6GNY9_9GAMM</name>
<gene>
    <name evidence="4" type="ORF">NX720_16400</name>
</gene>
<dbReference type="Pfam" id="PF01841">
    <property type="entry name" value="Transglut_core"/>
    <property type="match status" value="1"/>
</dbReference>
<dbReference type="Gene3D" id="3.40.50.300">
    <property type="entry name" value="P-loop containing nucleotide triphosphate hydrolases"/>
    <property type="match status" value="2"/>
</dbReference>
<dbReference type="InterPro" id="IPR038765">
    <property type="entry name" value="Papain-like_cys_pep_sf"/>
</dbReference>
<sequence>MNVNGQASYVTPFPSADSSIAPPASEPVILDEKAKVSEPGEPRRLSTRKTALPLSDSRPPLRNNRNSLVFIDGDIDRQALLQQLRYDAKQRSQDQHPGKRVFYISSPGELEDQGLLSTLVFTNGEMKKEDGRLFGEHSLTLAIDLTRMTAGQIASLNDLLDTPPHFRGRPVGKPIRLVAMMDDATSQTVGPDCWRRLKRYTLQETITVPSGTLDDETLLEQSVPPVGDKPGGGAEVECFTENDWREKLFGGVQINRQGGIDYVEGRLAQLKPGEHLTLKDAPWENQEFTSTLSTALREGGFEANGQWVALPDGLKMHRSTTTTEAIEAQLKRYATEADLKATYVLVSASNVEILNRSTVLNDEGFCVSYNPLEELAKGCEQIVINEDLPESQLRLLLHHFESMDKASRPELVDHRTRPHDQYVKRQDAWHSDCEFGSCEDWDSLFQTVALESRQQQKFKVSDTALLKTLKNSHEQIHIRIHCQENKVAGKAKKKRFFLEESPPYLIIHGRKVILSNKDINIKLSNSECISFDKDFSPVEKTISDALSHLTKMSKKCTELKLINPEYTPPTAHFRLMQSPSIVGKPDLNTDPLLRVYANPRRDNPHRYGFLKTHIKQVSPYPPTWGWFYRKDREQLMAQWGNSFFKGCQLTPRADKEALQQWVREHSSATDEDILKDFWVLAQHCPSGAFPSLKENYSQDLNELSHECLDTLKRYLVGAIDNDQEKEQWAKTLDVDLSSVVDLHYYHKTRIKQLRYWIIANDLDVQSDITIFEQLEKVCTLLDDKSVSEPDKLSRIKQILEDVLKQPLLPGFEDFPKALLDGENHSPSRQSGRMAKLIQDIVSCPMIFLMGEAGSGKTWMAEMAASMVFFGTKRPDPPFVRITIGPHTTYEDLYGRQVIKTAPDGNVYSTFEKGPLQKWAENPNPPVLVLDEANLGADALFEPLVGLAGLCSIPHLSIKGEDTKANGKLRIAMTGNPDTYKGRKLDPSISKRLQFITYPPMDAQLLMRSIIYPDLPGEWGNPLKCHACGVILAQLKQYKRLLPNEVFGPRDIKDLLAHSDLTLTHADPEDKVAMSPSKINSLIHRAFEECLDKMVPEEQQEALSALRLWRQAQFPADDSILKGVDDRFAAFICSLAKNQPEVDIATGSVTALVKQYWLMLEKNEGRNGVIVEGPAGWGKDFILTCVLEEWNRQKALSKENHKKVSYQHINASLNDWDHLVRVVEQAMKNGTIVVVSELNLIPTANLEGLFNGLLCGDAAPGFKLIATVNPSDFEGREVFSPALKNRCTQIKLSPFSAQDIRSVTGRMASSAQLSEWLANRFIALERILEEKKLPLRPSMADLSQLVPLMNQCSVSQWEVLFQQHFVLELQLAQVTMSDLNSSCSVTDAVKAIDTMTVKDVKGPGSGERIDMADLSTLSDLPKYLVDMDTADQAGLNDVSFSMPDSVYALQKNAPNYIKSVKPSGAKPKDRSASGTNYQLDGDVLSGSPRVGGPGSFTTLFSSYFYPQRSYRHDLYQLNVDQCWQQDLIDPKDKGMTMVSAPAWETGQALEDLDAIEATCQFLLSNQWLALPGLTPNDQLQGIECREGWKLEVARSHSTGQWLVRCPTPMEQGCESVTIDFKVIPDAAYNRLPDGGTAFELSQELISQNTREWLDNHIFKRPPGDGCASFDELCHIKQLGSPSEQIRALVKWCKSFSYTENLPGSGAELLLNMIRRKQGVCRHRAVVFALLAGYLGIPTRIVQNDCHVYVEVSPDNGRHWYRVDLGGGPGSDTTPPADFCRRPLANRLTSRVIRTGNFLLNTTQGYRSPDLKNFKPGQRTVVGKSGECQPQDSLTSAVIGEDMLNPDTAESVLAVTEDVRKAERALKCKHFVDSKVEAWLEGMPAEPELNAPAIDSCTRQTQLVKLLSDIQTTDAAMTEQEATQLQGLLKSFQDASDAEKRYACAQMLHFLSSRPFALLLTEQPEWASLLDMTLALDNTQGQNKTNLLMVIKKWSRHDFFAKSPLCEWVSSYLNHPDYHYNTADYLDVLERMKTDFATQRLNDFYGRELAGEQQWQSSMGDQKDNSLIRVRGNSQILKRRLQETGLENSWQHTYSSKGLSVTRMALGEPCFKKTTEGESRTTKPAVVHLDAAVLWELRNLYLAWKNGRENRGEQQGGSVSSGTRSTVVTASEASWESSYQAAPGHVMGDESLISFGTEDKSLSVEAGVGIKQGRSDEPSLEQELERFFQWLAIQDTSTEGRWLCSSPCQTEEGKTIKAGCYQTPPGVTDIRALYRDADKATETLLDQKRIKDLLGPSATLLQGKTLQNLFKEYLVRRFQDSGS</sequence>
<feature type="domain" description="Transglutaminase-like" evidence="2">
    <location>
        <begin position="1678"/>
        <end position="1762"/>
    </location>
</feature>
<keyword evidence="5" id="KW-1185">Reference proteome</keyword>
<dbReference type="Gene3D" id="3.10.620.30">
    <property type="match status" value="1"/>
</dbReference>
<dbReference type="CDD" id="cd00009">
    <property type="entry name" value="AAA"/>
    <property type="match status" value="1"/>
</dbReference>
<proteinExistence type="predicted"/>
<evidence type="ECO:0000259" key="2">
    <source>
        <dbReference type="Pfam" id="PF01841"/>
    </source>
</evidence>
<dbReference type="InterPro" id="IPR011704">
    <property type="entry name" value="ATPase_dyneun-rel_AAA"/>
</dbReference>
<dbReference type="InterPro" id="IPR027417">
    <property type="entry name" value="P-loop_NTPase"/>
</dbReference>
<dbReference type="SUPFAM" id="SSF54001">
    <property type="entry name" value="Cysteine proteinases"/>
    <property type="match status" value="1"/>
</dbReference>
<dbReference type="InterPro" id="IPR002931">
    <property type="entry name" value="Transglutaminase-like"/>
</dbReference>
<evidence type="ECO:0000313" key="5">
    <source>
        <dbReference type="Proteomes" id="UP001163255"/>
    </source>
</evidence>
<feature type="region of interest" description="Disordered" evidence="1">
    <location>
        <begin position="1457"/>
        <end position="1487"/>
    </location>
</feature>
<evidence type="ECO:0000256" key="1">
    <source>
        <dbReference type="SAM" id="MobiDB-lite"/>
    </source>
</evidence>
<accession>A0ABY6GNY9</accession>
<dbReference type="SUPFAM" id="SSF52540">
    <property type="entry name" value="P-loop containing nucleoside triphosphate hydrolases"/>
    <property type="match status" value="2"/>
</dbReference>
<organism evidence="4 5">
    <name type="scientific">Endozoicomonas euniceicola</name>
    <dbReference type="NCBI Taxonomy" id="1234143"/>
    <lineage>
        <taxon>Bacteria</taxon>
        <taxon>Pseudomonadati</taxon>
        <taxon>Pseudomonadota</taxon>
        <taxon>Gammaproteobacteria</taxon>
        <taxon>Oceanospirillales</taxon>
        <taxon>Endozoicomonadaceae</taxon>
        <taxon>Endozoicomonas</taxon>
    </lineage>
</organism>
<feature type="compositionally biased region" description="Low complexity" evidence="1">
    <location>
        <begin position="12"/>
        <end position="27"/>
    </location>
</feature>